<dbReference type="InterPro" id="IPR044005">
    <property type="entry name" value="DZR_2"/>
</dbReference>
<gene>
    <name evidence="2" type="ORF">EYC87_08450</name>
</gene>
<comment type="caution">
    <text evidence="2">The sequence shown here is derived from an EMBL/GenBank/DDBJ whole genome shotgun (WGS) entry which is preliminary data.</text>
</comment>
<dbReference type="EMBL" id="SHNP01000003">
    <property type="protein sequence ID" value="MCX2973603.1"/>
    <property type="molecule type" value="Genomic_DNA"/>
</dbReference>
<proteinExistence type="predicted"/>
<reference evidence="2" key="1">
    <citation type="submission" date="2019-02" db="EMBL/GenBank/DDBJ databases">
        <authorList>
            <person name="Li S.-H."/>
        </authorList>
    </citation>
    <scope>NUCLEOTIDE SEQUENCE</scope>
    <source>
        <strain evidence="2">IMCC8485</strain>
    </source>
</reference>
<evidence type="ECO:0000313" key="3">
    <source>
        <dbReference type="Proteomes" id="UP001143307"/>
    </source>
</evidence>
<keyword evidence="3" id="KW-1185">Reference proteome</keyword>
<dbReference type="RefSeq" id="WP_279252496.1">
    <property type="nucleotide sequence ID" value="NZ_SHNP01000003.1"/>
</dbReference>
<dbReference type="Pfam" id="PF18912">
    <property type="entry name" value="DZR_2"/>
    <property type="match status" value="1"/>
</dbReference>
<dbReference type="SUPFAM" id="SSF53271">
    <property type="entry name" value="PRTase-like"/>
    <property type="match status" value="1"/>
</dbReference>
<sequence>MVNSAIQALGGALFPTRCCLCQWSCAGTLPLCDDCRAELVSNQQCCQQCAVPLATGAAVCGNCLSQPPHYDRVIAPWLYGEYLAYIIGRWKFHGDRALTPLLANLWHCGLPSSLPTVDLLVPVPLHWRRQWHRGYNQADLLATQLLNMYPWLMANRQLLRRRHATKAQAGMDAQQRSSNLSGAFTVSGGCDNLRVALIDDVLTTGATAGAAAGALKQAGAARVEIWCLARTPPPEKYYLE</sequence>
<dbReference type="Proteomes" id="UP001143307">
    <property type="component" value="Unassembled WGS sequence"/>
</dbReference>
<name>A0ABT3SUE9_9GAMM</name>
<dbReference type="PANTHER" id="PTHR47505">
    <property type="entry name" value="DNA UTILIZATION PROTEIN YHGH"/>
    <property type="match status" value="1"/>
</dbReference>
<accession>A0ABT3SUE9</accession>
<organism evidence="2 3">
    <name type="scientific">Candidatus Seongchinamella marina</name>
    <dbReference type="NCBI Taxonomy" id="2518990"/>
    <lineage>
        <taxon>Bacteria</taxon>
        <taxon>Pseudomonadati</taxon>
        <taxon>Pseudomonadota</taxon>
        <taxon>Gammaproteobacteria</taxon>
        <taxon>Cellvibrionales</taxon>
        <taxon>Halieaceae</taxon>
        <taxon>Seongchinamella</taxon>
    </lineage>
</organism>
<dbReference type="InterPro" id="IPR051910">
    <property type="entry name" value="ComF/GntX_DNA_util-trans"/>
</dbReference>
<dbReference type="PANTHER" id="PTHR47505:SF1">
    <property type="entry name" value="DNA UTILIZATION PROTEIN YHGH"/>
    <property type="match status" value="1"/>
</dbReference>
<evidence type="ECO:0000259" key="1">
    <source>
        <dbReference type="Pfam" id="PF18912"/>
    </source>
</evidence>
<evidence type="ECO:0000313" key="2">
    <source>
        <dbReference type="EMBL" id="MCX2973603.1"/>
    </source>
</evidence>
<dbReference type="Gene3D" id="3.40.50.2020">
    <property type="match status" value="1"/>
</dbReference>
<protein>
    <submittedName>
        <fullName evidence="2">ComF family protein</fullName>
    </submittedName>
</protein>
<dbReference type="InterPro" id="IPR029057">
    <property type="entry name" value="PRTase-like"/>
</dbReference>
<feature type="domain" description="Double zinc ribbon" evidence="1">
    <location>
        <begin position="12"/>
        <end position="64"/>
    </location>
</feature>